<evidence type="ECO:0000313" key="7">
    <source>
        <dbReference type="EMBL" id="CAD6341553.1"/>
    </source>
</evidence>
<dbReference type="GO" id="GO:0005739">
    <property type="term" value="C:mitochondrion"/>
    <property type="evidence" value="ECO:0007669"/>
    <property type="project" value="TreeGrafter"/>
</dbReference>
<dbReference type="Proteomes" id="UP000604825">
    <property type="component" value="Unassembled WGS sequence"/>
</dbReference>
<dbReference type="GO" id="GO:0006635">
    <property type="term" value="P:fatty acid beta-oxidation"/>
    <property type="evidence" value="ECO:0007669"/>
    <property type="project" value="TreeGrafter"/>
</dbReference>
<evidence type="ECO:0000256" key="1">
    <source>
        <dbReference type="ARBA" id="ARBA00010982"/>
    </source>
</evidence>
<dbReference type="InterPro" id="IPR002155">
    <property type="entry name" value="Thiolase"/>
</dbReference>
<evidence type="ECO:0000256" key="2">
    <source>
        <dbReference type="ARBA" id="ARBA00022679"/>
    </source>
</evidence>
<gene>
    <name evidence="7" type="ORF">NCGR_LOCUS65651</name>
</gene>
<dbReference type="InterPro" id="IPR020613">
    <property type="entry name" value="Thiolase_CS"/>
</dbReference>
<evidence type="ECO:0000259" key="6">
    <source>
        <dbReference type="Pfam" id="PF02803"/>
    </source>
</evidence>
<dbReference type="Pfam" id="PF00108">
    <property type="entry name" value="Thiolase_N"/>
    <property type="match status" value="1"/>
</dbReference>
<dbReference type="InterPro" id="IPR020617">
    <property type="entry name" value="Thiolase_C"/>
</dbReference>
<keyword evidence="2 4" id="KW-0808">Transferase</keyword>
<comment type="caution">
    <text evidence="7">The sequence shown here is derived from an EMBL/GenBank/DDBJ whole genome shotgun (WGS) entry which is preliminary data.</text>
</comment>
<dbReference type="AlphaFoldDB" id="A0A811SJK5"/>
<dbReference type="PANTHER" id="PTHR18919:SF161">
    <property type="entry name" value="ACETYL-COA ACETYLTRANSFERASE 2"/>
    <property type="match status" value="1"/>
</dbReference>
<organism evidence="7 8">
    <name type="scientific">Miscanthus lutarioriparius</name>
    <dbReference type="NCBI Taxonomy" id="422564"/>
    <lineage>
        <taxon>Eukaryota</taxon>
        <taxon>Viridiplantae</taxon>
        <taxon>Streptophyta</taxon>
        <taxon>Embryophyta</taxon>
        <taxon>Tracheophyta</taxon>
        <taxon>Spermatophyta</taxon>
        <taxon>Magnoliopsida</taxon>
        <taxon>Liliopsida</taxon>
        <taxon>Poales</taxon>
        <taxon>Poaceae</taxon>
        <taxon>PACMAD clade</taxon>
        <taxon>Panicoideae</taxon>
        <taxon>Andropogonodae</taxon>
        <taxon>Andropogoneae</taxon>
        <taxon>Saccharinae</taxon>
        <taxon>Miscanthus</taxon>
    </lineage>
</organism>
<dbReference type="InterPro" id="IPR020616">
    <property type="entry name" value="Thiolase_N"/>
</dbReference>
<keyword evidence="8" id="KW-1185">Reference proteome</keyword>
<sequence length="269" mass="28519">MDGPYILSRLLGISSRISMICIFDAFAIQSNERGIAARDSGAFAWEIVPIEVPVGRGKPPVLIEKDESLDKFDPAKLKKLHPSFKENGGTITAGNASSISDGAAALVLVSGQKAQELGLQVLARIRGYADAAQAPELFTTTPALAIPKAIANAGLESSHVDFYEINEAFSEKINVHGGAVSLGHPLGCSGARILVTLLGEVLKMSSWARRKPSSALDGVLDRELGGLLLSRVEGSAQQQGGKVRQLSSSIFDISVDSIHDELLICVLFE</sequence>
<dbReference type="Gene3D" id="3.40.47.10">
    <property type="match status" value="1"/>
</dbReference>
<proteinExistence type="inferred from homology"/>
<evidence type="ECO:0000259" key="5">
    <source>
        <dbReference type="Pfam" id="PF00108"/>
    </source>
</evidence>
<comment type="similarity">
    <text evidence="1 4">Belongs to the thiolase-like superfamily. Thiolase family.</text>
</comment>
<evidence type="ECO:0000313" key="8">
    <source>
        <dbReference type="Proteomes" id="UP000604825"/>
    </source>
</evidence>
<feature type="domain" description="Thiolase C-terminal" evidence="6">
    <location>
        <begin position="120"/>
        <end position="202"/>
    </location>
</feature>
<evidence type="ECO:0000256" key="3">
    <source>
        <dbReference type="ARBA" id="ARBA00023315"/>
    </source>
</evidence>
<dbReference type="PANTHER" id="PTHR18919">
    <property type="entry name" value="ACETYL-COA C-ACYLTRANSFERASE"/>
    <property type="match status" value="1"/>
</dbReference>
<name>A0A811SJK5_9POAL</name>
<reference evidence="7" key="1">
    <citation type="submission" date="2020-10" db="EMBL/GenBank/DDBJ databases">
        <authorList>
            <person name="Han B."/>
            <person name="Lu T."/>
            <person name="Zhao Q."/>
            <person name="Huang X."/>
            <person name="Zhao Y."/>
        </authorList>
    </citation>
    <scope>NUCLEOTIDE SEQUENCE</scope>
</reference>
<dbReference type="PROSITE" id="PS00737">
    <property type="entry name" value="THIOLASE_2"/>
    <property type="match status" value="1"/>
</dbReference>
<dbReference type="OrthoDB" id="5404651at2759"/>
<feature type="domain" description="Thiolase N-terminal" evidence="5">
    <location>
        <begin position="24"/>
        <end position="110"/>
    </location>
</feature>
<dbReference type="GO" id="GO:0003985">
    <property type="term" value="F:acetyl-CoA C-acetyltransferase activity"/>
    <property type="evidence" value="ECO:0007669"/>
    <property type="project" value="TreeGrafter"/>
</dbReference>
<protein>
    <submittedName>
        <fullName evidence="7">Uncharacterized protein</fullName>
    </submittedName>
</protein>
<evidence type="ECO:0000256" key="4">
    <source>
        <dbReference type="RuleBase" id="RU003557"/>
    </source>
</evidence>
<dbReference type="CDD" id="cd00751">
    <property type="entry name" value="thiolase"/>
    <property type="match status" value="1"/>
</dbReference>
<dbReference type="Pfam" id="PF02803">
    <property type="entry name" value="Thiolase_C"/>
    <property type="match status" value="1"/>
</dbReference>
<accession>A0A811SJK5</accession>
<keyword evidence="3 4" id="KW-0012">Acyltransferase</keyword>
<dbReference type="InterPro" id="IPR016039">
    <property type="entry name" value="Thiolase-like"/>
</dbReference>
<dbReference type="SUPFAM" id="SSF53901">
    <property type="entry name" value="Thiolase-like"/>
    <property type="match status" value="1"/>
</dbReference>
<dbReference type="EMBL" id="CAJGYO010000239">
    <property type="protein sequence ID" value="CAD6341553.1"/>
    <property type="molecule type" value="Genomic_DNA"/>
</dbReference>